<dbReference type="SUPFAM" id="SSF55200">
    <property type="entry name" value="Translation initiation factor IF3, C-terminal domain"/>
    <property type="match status" value="1"/>
</dbReference>
<comment type="caution">
    <text evidence="9">The sequence shown here is derived from an EMBL/GenBank/DDBJ whole genome shotgun (WGS) entry which is preliminary data.</text>
</comment>
<dbReference type="GO" id="GO:0032790">
    <property type="term" value="P:ribosome disassembly"/>
    <property type="evidence" value="ECO:0007669"/>
    <property type="project" value="TreeGrafter"/>
</dbReference>
<feature type="region of interest" description="Disordered" evidence="6">
    <location>
        <begin position="1"/>
        <end position="21"/>
    </location>
</feature>
<protein>
    <recommendedName>
        <fullName evidence="4 5">Translation initiation factor IF-3</fullName>
    </recommendedName>
</protein>
<proteinExistence type="inferred from homology"/>
<dbReference type="EMBL" id="JAFLCK010000036">
    <property type="protein sequence ID" value="MBN8662326.1"/>
    <property type="molecule type" value="Genomic_DNA"/>
</dbReference>
<evidence type="ECO:0000313" key="9">
    <source>
        <dbReference type="EMBL" id="MBN8662326.1"/>
    </source>
</evidence>
<dbReference type="PANTHER" id="PTHR10938">
    <property type="entry name" value="TRANSLATION INITIATION FACTOR IF-3"/>
    <property type="match status" value="1"/>
</dbReference>
<evidence type="ECO:0000256" key="5">
    <source>
        <dbReference type="NCBIfam" id="TIGR00168"/>
    </source>
</evidence>
<evidence type="ECO:0000256" key="1">
    <source>
        <dbReference type="ARBA" id="ARBA00005439"/>
    </source>
</evidence>
<dbReference type="Gene3D" id="3.10.20.80">
    <property type="entry name" value="Translation initiation factor 3 (IF-3), N-terminal domain"/>
    <property type="match status" value="1"/>
</dbReference>
<evidence type="ECO:0000259" key="7">
    <source>
        <dbReference type="Pfam" id="PF00707"/>
    </source>
</evidence>
<dbReference type="HAMAP" id="MF_00080">
    <property type="entry name" value="IF_3"/>
    <property type="match status" value="1"/>
</dbReference>
<dbReference type="InterPro" id="IPR036787">
    <property type="entry name" value="T_IF-3_N_sf"/>
</dbReference>
<dbReference type="Proteomes" id="UP000664277">
    <property type="component" value="Unassembled WGS sequence"/>
</dbReference>
<dbReference type="InterPro" id="IPR019814">
    <property type="entry name" value="Translation_initiation_fac_3_N"/>
</dbReference>
<dbReference type="FunFam" id="3.30.110.10:FF:000001">
    <property type="entry name" value="Translation initiation factor IF-3"/>
    <property type="match status" value="1"/>
</dbReference>
<accession>A0A8J7PAA7</accession>
<comment type="subunit">
    <text evidence="4">Monomer.</text>
</comment>
<dbReference type="SUPFAM" id="SSF54364">
    <property type="entry name" value="Translation initiation factor IF3, N-terminal domain"/>
    <property type="match status" value="1"/>
</dbReference>
<keyword evidence="2 4" id="KW-0396">Initiation factor</keyword>
<name>A0A8J7PAA7_9BACT</name>
<comment type="subcellular location">
    <subcellularLocation>
        <location evidence="4">Cytoplasm</location>
    </subcellularLocation>
</comment>
<dbReference type="GO" id="GO:0003743">
    <property type="term" value="F:translation initiation factor activity"/>
    <property type="evidence" value="ECO:0007669"/>
    <property type="project" value="UniProtKB-UniRule"/>
</dbReference>
<dbReference type="GO" id="GO:0043022">
    <property type="term" value="F:ribosome binding"/>
    <property type="evidence" value="ECO:0007669"/>
    <property type="project" value="UniProtKB-ARBA"/>
</dbReference>
<evidence type="ECO:0000256" key="2">
    <source>
        <dbReference type="ARBA" id="ARBA00022540"/>
    </source>
</evidence>
<dbReference type="NCBIfam" id="TIGR00168">
    <property type="entry name" value="infC"/>
    <property type="match status" value="1"/>
</dbReference>
<gene>
    <name evidence="4 9" type="primary">infC</name>
    <name evidence="9" type="ORF">J0M35_18295</name>
</gene>
<feature type="domain" description="Translation initiation factor 3 N-terminal" evidence="8">
    <location>
        <begin position="18"/>
        <end position="86"/>
    </location>
</feature>
<evidence type="ECO:0000256" key="6">
    <source>
        <dbReference type="SAM" id="MobiDB-lite"/>
    </source>
</evidence>
<reference evidence="9" key="1">
    <citation type="submission" date="2021-02" db="EMBL/GenBank/DDBJ databases">
        <title>Genome-Resolved Metagenomics of a Microbial Community Performing Photosynthetic Biological Nutrient Removal.</title>
        <authorList>
            <person name="Mcdaniel E.A."/>
        </authorList>
    </citation>
    <scope>NUCLEOTIDE SEQUENCE</scope>
    <source>
        <strain evidence="9">UWPOB_OBS1</strain>
    </source>
</reference>
<sequence>MSINDPRRPEPRRDLPPLNERIRDREVRLIDEEGNQLGIVPTREALANAREKGLDLLLVQPDANPPVAKILDYGRHKFEQEKKARESKKKQHVQDVKEIKMRYKIEEHDFQVKLKHAQKFLTDGDKIKVLIVLRGREMQHADMAIDLMNRFAEDLKDLGAMDREPKLEGKSVIMILNPLPQRGK</sequence>
<dbReference type="Pfam" id="PF00707">
    <property type="entry name" value="IF3_C"/>
    <property type="match status" value="1"/>
</dbReference>
<evidence type="ECO:0000313" key="10">
    <source>
        <dbReference type="Proteomes" id="UP000664277"/>
    </source>
</evidence>
<dbReference type="InterPro" id="IPR019815">
    <property type="entry name" value="Translation_initiation_fac_3_C"/>
</dbReference>
<dbReference type="GO" id="GO:0005829">
    <property type="term" value="C:cytosol"/>
    <property type="evidence" value="ECO:0007669"/>
    <property type="project" value="TreeGrafter"/>
</dbReference>
<dbReference type="FunFam" id="3.10.20.80:FF:000001">
    <property type="entry name" value="Translation initiation factor IF-3"/>
    <property type="match status" value="1"/>
</dbReference>
<comment type="similarity">
    <text evidence="1 4">Belongs to the IF-3 family.</text>
</comment>
<comment type="function">
    <text evidence="4">IF-3 binds to the 30S ribosomal subunit and shifts the equilibrium between 70S ribosomes and their 50S and 30S subunits in favor of the free subunits, thus enhancing the availability of 30S subunits on which protein synthesis initiation begins.</text>
</comment>
<dbReference type="Gene3D" id="3.30.110.10">
    <property type="entry name" value="Translation initiation factor 3 (IF-3), C-terminal domain"/>
    <property type="match status" value="1"/>
</dbReference>
<dbReference type="InterPro" id="IPR001288">
    <property type="entry name" value="Translation_initiation_fac_3"/>
</dbReference>
<dbReference type="AlphaFoldDB" id="A0A8J7PAA7"/>
<keyword evidence="3 4" id="KW-0648">Protein biosynthesis</keyword>
<evidence type="ECO:0000256" key="4">
    <source>
        <dbReference type="HAMAP-Rule" id="MF_00080"/>
    </source>
</evidence>
<dbReference type="InterPro" id="IPR036788">
    <property type="entry name" value="T_IF-3_C_sf"/>
</dbReference>
<dbReference type="Pfam" id="PF05198">
    <property type="entry name" value="IF3_N"/>
    <property type="match status" value="1"/>
</dbReference>
<organism evidence="9 10">
    <name type="scientific">Candidatus Obscuribacter phosphatis</name>
    <dbReference type="NCBI Taxonomy" id="1906157"/>
    <lineage>
        <taxon>Bacteria</taxon>
        <taxon>Bacillati</taxon>
        <taxon>Candidatus Melainabacteria</taxon>
        <taxon>Candidatus Obscuribacterales</taxon>
        <taxon>Candidatus Obscuribacteraceae</taxon>
        <taxon>Candidatus Obscuribacter</taxon>
    </lineage>
</organism>
<evidence type="ECO:0000256" key="3">
    <source>
        <dbReference type="ARBA" id="ARBA00022917"/>
    </source>
</evidence>
<dbReference type="GO" id="GO:0016020">
    <property type="term" value="C:membrane"/>
    <property type="evidence" value="ECO:0007669"/>
    <property type="project" value="TreeGrafter"/>
</dbReference>
<dbReference type="PANTHER" id="PTHR10938:SF0">
    <property type="entry name" value="TRANSLATION INITIATION FACTOR IF-3, MITOCHONDRIAL"/>
    <property type="match status" value="1"/>
</dbReference>
<feature type="domain" description="Translation initiation factor 3 C-terminal" evidence="7">
    <location>
        <begin position="95"/>
        <end position="178"/>
    </location>
</feature>
<keyword evidence="4" id="KW-0963">Cytoplasm</keyword>
<evidence type="ECO:0000259" key="8">
    <source>
        <dbReference type="Pfam" id="PF05198"/>
    </source>
</evidence>